<dbReference type="InterPro" id="IPR007039">
    <property type="entry name" value="TrbC/VirB2"/>
</dbReference>
<name>A0ABW2R6P7_9BURK</name>
<protein>
    <submittedName>
        <fullName evidence="3">TrbC/VirB2 family protein</fullName>
    </submittedName>
</protein>
<dbReference type="Pfam" id="PF04956">
    <property type="entry name" value="TrbC"/>
    <property type="match status" value="1"/>
</dbReference>
<dbReference type="RefSeq" id="WP_374639159.1">
    <property type="nucleotide sequence ID" value="NZ_JBHTBX010000001.1"/>
</dbReference>
<keyword evidence="4" id="KW-1185">Reference proteome</keyword>
<keyword evidence="1" id="KW-1133">Transmembrane helix</keyword>
<feature type="transmembrane region" description="Helical" evidence="1">
    <location>
        <begin position="83"/>
        <end position="104"/>
    </location>
</feature>
<evidence type="ECO:0000313" key="3">
    <source>
        <dbReference type="EMBL" id="MFC7433002.1"/>
    </source>
</evidence>
<proteinExistence type="predicted"/>
<keyword evidence="2" id="KW-0732">Signal</keyword>
<evidence type="ECO:0000256" key="2">
    <source>
        <dbReference type="SAM" id="SignalP"/>
    </source>
</evidence>
<sequence>MRFSRLELQTIATMALAFSLLALAPDVMANTGSAKFADACKKVSGFFANFETILRVASVSIVTIAVVFAGYQIAFAHKRLSDVAPVLVGGLLIGGAATIAGWFVGDWQAATHVGVANTC</sequence>
<evidence type="ECO:0000313" key="4">
    <source>
        <dbReference type="Proteomes" id="UP001596495"/>
    </source>
</evidence>
<keyword evidence="1" id="KW-0472">Membrane</keyword>
<feature type="transmembrane region" description="Helical" evidence="1">
    <location>
        <begin position="53"/>
        <end position="71"/>
    </location>
</feature>
<keyword evidence="1" id="KW-0812">Transmembrane</keyword>
<reference evidence="4" key="1">
    <citation type="journal article" date="2019" name="Int. J. Syst. Evol. Microbiol.">
        <title>The Global Catalogue of Microorganisms (GCM) 10K type strain sequencing project: providing services to taxonomists for standard genome sequencing and annotation.</title>
        <authorList>
            <consortium name="The Broad Institute Genomics Platform"/>
            <consortium name="The Broad Institute Genome Sequencing Center for Infectious Disease"/>
            <person name="Wu L."/>
            <person name="Ma J."/>
        </authorList>
    </citation>
    <scope>NUCLEOTIDE SEQUENCE [LARGE SCALE GENOMIC DNA]</scope>
    <source>
        <strain evidence="4">CCUG 54518</strain>
    </source>
</reference>
<dbReference type="EMBL" id="JBHTBX010000001">
    <property type="protein sequence ID" value="MFC7433002.1"/>
    <property type="molecule type" value="Genomic_DNA"/>
</dbReference>
<comment type="caution">
    <text evidence="3">The sequence shown here is derived from an EMBL/GenBank/DDBJ whole genome shotgun (WGS) entry which is preliminary data.</text>
</comment>
<feature type="chain" id="PRO_5046990444" evidence="2">
    <location>
        <begin position="25"/>
        <end position="119"/>
    </location>
</feature>
<organism evidence="3 4">
    <name type="scientific">Hydrogenophaga bisanensis</name>
    <dbReference type="NCBI Taxonomy" id="439611"/>
    <lineage>
        <taxon>Bacteria</taxon>
        <taxon>Pseudomonadati</taxon>
        <taxon>Pseudomonadota</taxon>
        <taxon>Betaproteobacteria</taxon>
        <taxon>Burkholderiales</taxon>
        <taxon>Comamonadaceae</taxon>
        <taxon>Hydrogenophaga</taxon>
    </lineage>
</organism>
<evidence type="ECO:0000256" key="1">
    <source>
        <dbReference type="SAM" id="Phobius"/>
    </source>
</evidence>
<accession>A0ABW2R6P7</accession>
<gene>
    <name evidence="3" type="ORF">ACFQNJ_00560</name>
</gene>
<dbReference type="Proteomes" id="UP001596495">
    <property type="component" value="Unassembled WGS sequence"/>
</dbReference>
<feature type="signal peptide" evidence="2">
    <location>
        <begin position="1"/>
        <end position="24"/>
    </location>
</feature>